<evidence type="ECO:0000313" key="2">
    <source>
        <dbReference type="Proteomes" id="UP000253919"/>
    </source>
</evidence>
<gene>
    <name evidence="1" type="ORF">AHMF7616_03756</name>
</gene>
<organism evidence="1 2">
    <name type="scientific">Adhaeribacter pallidiroseus</name>
    <dbReference type="NCBI Taxonomy" id="2072847"/>
    <lineage>
        <taxon>Bacteria</taxon>
        <taxon>Pseudomonadati</taxon>
        <taxon>Bacteroidota</taxon>
        <taxon>Cytophagia</taxon>
        <taxon>Cytophagales</taxon>
        <taxon>Hymenobacteraceae</taxon>
        <taxon>Adhaeribacter</taxon>
    </lineage>
</organism>
<accession>A0A369QPB9</accession>
<comment type="caution">
    <text evidence="1">The sequence shown here is derived from an EMBL/GenBank/DDBJ whole genome shotgun (WGS) entry which is preliminary data.</text>
</comment>
<proteinExistence type="predicted"/>
<dbReference type="PANTHER" id="PTHR42754:SF1">
    <property type="entry name" value="LIPOPROTEIN"/>
    <property type="match status" value="1"/>
</dbReference>
<protein>
    <submittedName>
        <fullName evidence="1">Uncharacterized protein</fullName>
    </submittedName>
</protein>
<dbReference type="EMBL" id="QASA01000001">
    <property type="protein sequence ID" value="RDC65126.1"/>
    <property type="molecule type" value="Genomic_DNA"/>
</dbReference>
<reference evidence="1 2" key="1">
    <citation type="submission" date="2018-04" db="EMBL/GenBank/DDBJ databases">
        <title>Adhaeribacter sp. HMF7616 genome sequencing and assembly.</title>
        <authorList>
            <person name="Kang H."/>
            <person name="Kang J."/>
            <person name="Cha I."/>
            <person name="Kim H."/>
            <person name="Joh K."/>
        </authorList>
    </citation>
    <scope>NUCLEOTIDE SEQUENCE [LARGE SCALE GENOMIC DNA]</scope>
    <source>
        <strain evidence="1 2">HMF7616</strain>
    </source>
</reference>
<dbReference type="InterPro" id="IPR011047">
    <property type="entry name" value="Quinoprotein_ADH-like_sf"/>
</dbReference>
<dbReference type="Proteomes" id="UP000253919">
    <property type="component" value="Unassembled WGS sequence"/>
</dbReference>
<dbReference type="PANTHER" id="PTHR42754">
    <property type="entry name" value="ENDOGLUCANASE"/>
    <property type="match status" value="1"/>
</dbReference>
<name>A0A369QPB9_9BACT</name>
<keyword evidence="2" id="KW-1185">Reference proteome</keyword>
<sequence>MVPTSLQVAFPLNNIFALFYKKKICLLFLALISICYKTAAQSIEWQNSLEAKYAGPQPIIATPDGGYLVASPDVSAIRFNKIDKNGKPVWQKSVSSSGSMETLLATPDNGYLIGGNRNNNYWVMKIDKNWTKVWEKNFGGDSTETLASVVANKDGSFVLGGTSYSGKSGDKTQPLKGYSDYWIIKIDQNGQKLWDNAYGGVIREALSYTYNPDGEPVADTITTGNSYFKKIVADPDGGYLLGGSTNSFAGNDNTADSQNTEEYPTWSGWDQWILKIDKDGRKLWDKAYNTGSYAPAFTTMILTPDKGLLLGGTEYFDYGQSEFGSYYAVRKISSTGEIVWTNSYGFVFGFDEELTTLLNTPDGGYLIGGNSSDNGSEWGDKSENSRGLEDYWIIKVNSRGIRVWDKTLGGDGVENLTALFVAADGGYLLAGFSLSEISGDKTVDRQGTNDFWLVKVKENKPLTAEWDLRYGGAVTKVLPRLLKRLMEV</sequence>
<dbReference type="SUPFAM" id="SSF50998">
    <property type="entry name" value="Quinoprotein alcohol dehydrogenase-like"/>
    <property type="match status" value="1"/>
</dbReference>
<evidence type="ECO:0000313" key="1">
    <source>
        <dbReference type="EMBL" id="RDC65126.1"/>
    </source>
</evidence>
<dbReference type="AlphaFoldDB" id="A0A369QPB9"/>